<evidence type="ECO:0008006" key="3">
    <source>
        <dbReference type="Google" id="ProtNLM"/>
    </source>
</evidence>
<evidence type="ECO:0000313" key="2">
    <source>
        <dbReference type="Proteomes" id="UP000184112"/>
    </source>
</evidence>
<reference evidence="1 2" key="1">
    <citation type="submission" date="2016-11" db="EMBL/GenBank/DDBJ databases">
        <authorList>
            <person name="Jaros S."/>
            <person name="Januszkiewicz K."/>
            <person name="Wedrychowicz H."/>
        </authorList>
    </citation>
    <scope>NUCLEOTIDE SEQUENCE [LARGE SCALE GENOMIC DNA]</scope>
    <source>
        <strain evidence="1 2">DSM 6792</strain>
    </source>
</reference>
<gene>
    <name evidence="1" type="ORF">SAMN05444388_1182</name>
</gene>
<dbReference type="Proteomes" id="UP000184112">
    <property type="component" value="Unassembled WGS sequence"/>
</dbReference>
<name>A0A1M5VIM5_FLAJO</name>
<evidence type="ECO:0000313" key="1">
    <source>
        <dbReference type="EMBL" id="SHH75077.1"/>
    </source>
</evidence>
<proteinExistence type="predicted"/>
<organism evidence="1 2">
    <name type="scientific">Flavobacterium johnsoniae</name>
    <name type="common">Cytophaga johnsonae</name>
    <dbReference type="NCBI Taxonomy" id="986"/>
    <lineage>
        <taxon>Bacteria</taxon>
        <taxon>Pseudomonadati</taxon>
        <taxon>Bacteroidota</taxon>
        <taxon>Flavobacteriia</taxon>
        <taxon>Flavobacteriales</taxon>
        <taxon>Flavobacteriaceae</taxon>
        <taxon>Flavobacterium</taxon>
    </lineage>
</organism>
<accession>A0A1M5VIM5</accession>
<dbReference type="RefSeq" id="WP_073411491.1">
    <property type="nucleotide sequence ID" value="NZ_FQWH01000018.1"/>
</dbReference>
<dbReference type="AlphaFoldDB" id="A0A1M5VIM5"/>
<dbReference type="EMBL" id="FQWH01000018">
    <property type="protein sequence ID" value="SHH75077.1"/>
    <property type="molecule type" value="Genomic_DNA"/>
</dbReference>
<sequence>MIFLNHNKEIKGYGFAIDYDDVKPNLLTTVNSQQTIIDDFASENRLIDFAIVGINSLPNFNEDLFALSAPNVSVCAACSDDSGIIRVGSALGMLAARKINENLGSVNIENKPLAKRGTQDYPLTNDKKGTWLEAFLPNGDAVDSIEKTTLNAILAKGYIIAAGYEGYAGFFFANSYTCVARESDFAFIENNRTWNKAARIIRTTLLPEVKGRVKKDPETGFIASTTVGRWMSLVNKAVEKMVIDDEISGFEIYINEKQIVTDTAPAKVQATIVMDGIVHEFELAVGLTNNI</sequence>
<dbReference type="InterPro" id="IPR019694">
    <property type="entry name" value="Phage_HP1_Orf23"/>
</dbReference>
<dbReference type="Pfam" id="PF10758">
    <property type="entry name" value="DUF2586"/>
    <property type="match status" value="1"/>
</dbReference>
<protein>
    <recommendedName>
        <fullName evidence="3">DUF2586 family protein</fullName>
    </recommendedName>
</protein>